<feature type="compositionally biased region" description="Polar residues" evidence="1">
    <location>
        <begin position="55"/>
        <end position="67"/>
    </location>
</feature>
<dbReference type="EMBL" id="JYDO01000160">
    <property type="protein sequence ID" value="KRZ68604.1"/>
    <property type="molecule type" value="Genomic_DNA"/>
</dbReference>
<feature type="region of interest" description="Disordered" evidence="1">
    <location>
        <begin position="46"/>
        <end position="67"/>
    </location>
</feature>
<accession>A0A0V1MA93</accession>
<keyword evidence="3" id="KW-1185">Reference proteome</keyword>
<reference evidence="2 3" key="1">
    <citation type="submission" date="2015-01" db="EMBL/GenBank/DDBJ databases">
        <title>Evolution of Trichinella species and genotypes.</title>
        <authorList>
            <person name="Korhonen P.K."/>
            <person name="Edoardo P."/>
            <person name="Giuseppe L.R."/>
            <person name="Gasser R.B."/>
        </authorList>
    </citation>
    <scope>NUCLEOTIDE SEQUENCE [LARGE SCALE GENOMIC DNA]</scope>
    <source>
        <strain evidence="2">ISS1980</strain>
    </source>
</reference>
<dbReference type="Proteomes" id="UP000054843">
    <property type="component" value="Unassembled WGS sequence"/>
</dbReference>
<evidence type="ECO:0000256" key="1">
    <source>
        <dbReference type="SAM" id="MobiDB-lite"/>
    </source>
</evidence>
<name>A0A0V1MA93_9BILA</name>
<evidence type="ECO:0000313" key="2">
    <source>
        <dbReference type="EMBL" id="KRZ68604.1"/>
    </source>
</evidence>
<evidence type="ECO:0000313" key="3">
    <source>
        <dbReference type="Proteomes" id="UP000054843"/>
    </source>
</evidence>
<comment type="caution">
    <text evidence="2">The sequence shown here is derived from an EMBL/GenBank/DDBJ whole genome shotgun (WGS) entry which is preliminary data.</text>
</comment>
<dbReference type="AlphaFoldDB" id="A0A0V1MA93"/>
<proteinExistence type="predicted"/>
<sequence length="67" mass="7551">MNLSICHYFYSSVITSAKEHCLTKFFLDRDDNNIEIEQILQRCSPRTGPTRKAALSNSGLCASQPTK</sequence>
<organism evidence="2 3">
    <name type="scientific">Trichinella papuae</name>
    <dbReference type="NCBI Taxonomy" id="268474"/>
    <lineage>
        <taxon>Eukaryota</taxon>
        <taxon>Metazoa</taxon>
        <taxon>Ecdysozoa</taxon>
        <taxon>Nematoda</taxon>
        <taxon>Enoplea</taxon>
        <taxon>Dorylaimia</taxon>
        <taxon>Trichinellida</taxon>
        <taxon>Trichinellidae</taxon>
        <taxon>Trichinella</taxon>
    </lineage>
</organism>
<gene>
    <name evidence="2" type="ORF">T10_13282</name>
</gene>
<protein>
    <submittedName>
        <fullName evidence="2">Uncharacterized protein</fullName>
    </submittedName>
</protein>